<sequence>MMTQSVLYFLQTEGNKIIRLDLQDFSQTVIMGPVPGMLDGIVADTENRVIYWTNMGDAPFTKKDGAVGRCGLRGENPQLLIPPGIFMTGKQLFLHHSRQELYWCDREGGAVMRCTTKGENIQTIVSRRSAGSTVADIADQCVGIAVDTFNNDLYWTQKGASKGGQGRIFRLSLDKFSDGNEMNEADMSVLLSGLPEPIDLSLDLQNGRLYWTDRGAPPDGNSLNVADFNESGLHNHRVIARGFREAIGLAMNTDDDLAYVADLSGCIYKVNLSDGRKKVIYQQGAITGIALARE</sequence>
<dbReference type="EMBL" id="DACSWI010000018">
    <property type="protein sequence ID" value="HAT3810934.1"/>
    <property type="molecule type" value="Genomic_DNA"/>
</dbReference>
<gene>
    <name evidence="1" type="ORF">I8608_003847</name>
</gene>
<comment type="caution">
    <text evidence="1">The sequence shown here is derived from an EMBL/GenBank/DDBJ whole genome shotgun (WGS) entry which is preliminary data.</text>
</comment>
<dbReference type="RefSeq" id="WP_262862329.1">
    <property type="nucleotide sequence ID" value="NZ_JAHTWL010000003.1"/>
</dbReference>
<evidence type="ECO:0000313" key="2">
    <source>
        <dbReference type="Proteomes" id="UP000865968"/>
    </source>
</evidence>
<dbReference type="Gene3D" id="2.120.10.30">
    <property type="entry name" value="TolB, C-terminal domain"/>
    <property type="match status" value="2"/>
</dbReference>
<organism evidence="1 2">
    <name type="scientific">Morganella morganii</name>
    <name type="common">Proteus morganii</name>
    <dbReference type="NCBI Taxonomy" id="582"/>
    <lineage>
        <taxon>Bacteria</taxon>
        <taxon>Pseudomonadati</taxon>
        <taxon>Pseudomonadota</taxon>
        <taxon>Gammaproteobacteria</taxon>
        <taxon>Enterobacterales</taxon>
        <taxon>Morganellaceae</taxon>
        <taxon>Morganella</taxon>
    </lineage>
</organism>
<evidence type="ECO:0000313" key="1">
    <source>
        <dbReference type="EMBL" id="HAT3810934.1"/>
    </source>
</evidence>
<dbReference type="AlphaFoldDB" id="A0AAN5MIS5"/>
<dbReference type="InterPro" id="IPR050778">
    <property type="entry name" value="Cueball_EGF_LRP_Nidogen"/>
</dbReference>
<dbReference type="PANTHER" id="PTHR46513">
    <property type="entry name" value="VITELLOGENIN RECEPTOR-LIKE PROTEIN-RELATED-RELATED"/>
    <property type="match status" value="1"/>
</dbReference>
<reference evidence="1" key="1">
    <citation type="journal article" date="2018" name="Genome Biol.">
        <title>SKESA: strategic k-mer extension for scrupulous assemblies.</title>
        <authorList>
            <person name="Souvorov A."/>
            <person name="Agarwala R."/>
            <person name="Lipman D.J."/>
        </authorList>
    </citation>
    <scope>NUCLEOTIDE SEQUENCE</scope>
    <source>
        <strain evidence="1">Morganella morganii ARLG-3209</strain>
    </source>
</reference>
<dbReference type="SUPFAM" id="SSF63825">
    <property type="entry name" value="YWTD domain"/>
    <property type="match status" value="1"/>
</dbReference>
<dbReference type="SMART" id="SM00135">
    <property type="entry name" value="LY"/>
    <property type="match status" value="3"/>
</dbReference>
<dbReference type="InterPro" id="IPR000033">
    <property type="entry name" value="LDLR_classB_rpt"/>
</dbReference>
<reference evidence="1" key="2">
    <citation type="submission" date="2020-10" db="EMBL/GenBank/DDBJ databases">
        <authorList>
            <consortium name="NCBI Pathogen Detection Project"/>
        </authorList>
    </citation>
    <scope>NUCLEOTIDE SEQUENCE</scope>
    <source>
        <strain evidence="1">Morganella morganii ARLG-3209</strain>
    </source>
</reference>
<accession>A0AAN5MIS5</accession>
<proteinExistence type="predicted"/>
<name>A0AAN5MIS5_MORMO</name>
<dbReference type="Proteomes" id="UP000865968">
    <property type="component" value="Unassembled WGS sequence"/>
</dbReference>
<evidence type="ECO:0008006" key="3">
    <source>
        <dbReference type="Google" id="ProtNLM"/>
    </source>
</evidence>
<protein>
    <recommendedName>
        <fullName evidence="3">CAS/CSE protein involved in chromosome segregation</fullName>
    </recommendedName>
</protein>
<dbReference type="InterPro" id="IPR011042">
    <property type="entry name" value="6-blade_b-propeller_TolB-like"/>
</dbReference>